<evidence type="ECO:0000313" key="4">
    <source>
        <dbReference type="Proteomes" id="UP000607311"/>
    </source>
</evidence>
<evidence type="ECO:0008006" key="5">
    <source>
        <dbReference type="Google" id="ProtNLM"/>
    </source>
</evidence>
<feature type="region of interest" description="Disordered" evidence="1">
    <location>
        <begin position="1"/>
        <end position="48"/>
    </location>
</feature>
<reference evidence="3" key="1">
    <citation type="submission" date="2021-01" db="EMBL/GenBank/DDBJ databases">
        <title>Whole genome shotgun sequence of Verrucosispora sediminis NBRC 107745.</title>
        <authorList>
            <person name="Komaki H."/>
            <person name="Tamura T."/>
        </authorList>
    </citation>
    <scope>NUCLEOTIDE SEQUENCE</scope>
    <source>
        <strain evidence="3">NBRC 107745</strain>
    </source>
</reference>
<dbReference type="InterPro" id="IPR021213">
    <property type="entry name" value="DUF2567"/>
</dbReference>
<feature type="compositionally biased region" description="Low complexity" evidence="1">
    <location>
        <begin position="10"/>
        <end position="26"/>
    </location>
</feature>
<comment type="caution">
    <text evidence="3">The sequence shown here is derived from an EMBL/GenBank/DDBJ whole genome shotgun (WGS) entry which is preliminary data.</text>
</comment>
<proteinExistence type="predicted"/>
<evidence type="ECO:0000313" key="3">
    <source>
        <dbReference type="EMBL" id="GIJ31801.1"/>
    </source>
</evidence>
<accession>A0A9W5UMX3</accession>
<dbReference type="Pfam" id="PF10821">
    <property type="entry name" value="DUF2567"/>
    <property type="match status" value="1"/>
</dbReference>
<name>A0A9W5UMX3_9ACTN</name>
<gene>
    <name evidence="3" type="ORF">Vse01_09490</name>
</gene>
<keyword evidence="2" id="KW-0812">Transmembrane</keyword>
<dbReference type="EMBL" id="BOPD01000007">
    <property type="protein sequence ID" value="GIJ31801.1"/>
    <property type="molecule type" value="Genomic_DNA"/>
</dbReference>
<organism evidence="3 4">
    <name type="scientific">Micromonospora sediminimaris</name>
    <dbReference type="NCBI Taxonomy" id="547162"/>
    <lineage>
        <taxon>Bacteria</taxon>
        <taxon>Bacillati</taxon>
        <taxon>Actinomycetota</taxon>
        <taxon>Actinomycetes</taxon>
        <taxon>Micromonosporales</taxon>
        <taxon>Micromonosporaceae</taxon>
        <taxon>Micromonospora</taxon>
    </lineage>
</organism>
<evidence type="ECO:0000256" key="1">
    <source>
        <dbReference type="SAM" id="MobiDB-lite"/>
    </source>
</evidence>
<keyword evidence="2" id="KW-1133">Transmembrane helix</keyword>
<protein>
    <recommendedName>
        <fullName evidence="5">DUF2567 domain-containing protein</fullName>
    </recommendedName>
</protein>
<dbReference type="AlphaFoldDB" id="A0A9W5UMX3"/>
<keyword evidence="2" id="KW-0472">Membrane</keyword>
<evidence type="ECO:0000256" key="2">
    <source>
        <dbReference type="SAM" id="Phobius"/>
    </source>
</evidence>
<feature type="region of interest" description="Disordered" evidence="1">
    <location>
        <begin position="257"/>
        <end position="348"/>
    </location>
</feature>
<feature type="transmembrane region" description="Helical" evidence="2">
    <location>
        <begin position="74"/>
        <end position="97"/>
    </location>
</feature>
<feature type="compositionally biased region" description="Pro residues" evidence="1">
    <location>
        <begin position="329"/>
        <end position="340"/>
    </location>
</feature>
<feature type="transmembrane region" description="Helical" evidence="2">
    <location>
        <begin position="128"/>
        <end position="148"/>
    </location>
</feature>
<sequence>MAATESASQPTAEAAAPGTETTEPGGKVAGLAAEVDGPAAAATESSSDPAAGAAVLSAEAVDSTAGRPGGRGRVAAFGAATVLVLGLLGAPLGWLWAAVAPATPVVKSGDGAVYGQAQPEQPIAADGWFSLLGLAFGVLTALAVWFLLRRHRGPVGLVVAAAGGLAAGLVAWQVGRRVGLASYQRLLASAPDGTRFSKPADLRAGGIELFFGVLPVPYGNLLLPAFAAAVTYTLLAGWSRWPSLRPEPEPDAAWLAAQPPAAPKPAGPEPDLAWLAAQPPAAPKPAGSEPDAAWLAAHPPLPAGPAGAADSGPAEPAGEVSSGPAGARPTPPTAPEPPAPGEAAPPRG</sequence>
<feature type="transmembrane region" description="Helical" evidence="2">
    <location>
        <begin position="155"/>
        <end position="175"/>
    </location>
</feature>
<feature type="compositionally biased region" description="Low complexity" evidence="1">
    <location>
        <begin position="269"/>
        <end position="328"/>
    </location>
</feature>
<keyword evidence="4" id="KW-1185">Reference proteome</keyword>
<dbReference type="Proteomes" id="UP000607311">
    <property type="component" value="Unassembled WGS sequence"/>
</dbReference>